<organism evidence="1 2">
    <name type="scientific">Phaseolus coccineus</name>
    <name type="common">Scarlet runner bean</name>
    <name type="synonym">Phaseolus multiflorus</name>
    <dbReference type="NCBI Taxonomy" id="3886"/>
    <lineage>
        <taxon>Eukaryota</taxon>
        <taxon>Viridiplantae</taxon>
        <taxon>Streptophyta</taxon>
        <taxon>Embryophyta</taxon>
        <taxon>Tracheophyta</taxon>
        <taxon>Spermatophyta</taxon>
        <taxon>Magnoliopsida</taxon>
        <taxon>eudicotyledons</taxon>
        <taxon>Gunneridae</taxon>
        <taxon>Pentapetalae</taxon>
        <taxon>rosids</taxon>
        <taxon>fabids</taxon>
        <taxon>Fabales</taxon>
        <taxon>Fabaceae</taxon>
        <taxon>Papilionoideae</taxon>
        <taxon>50 kb inversion clade</taxon>
        <taxon>NPAAA clade</taxon>
        <taxon>indigoferoid/millettioid clade</taxon>
        <taxon>Phaseoleae</taxon>
        <taxon>Phaseolus</taxon>
    </lineage>
</organism>
<gene>
    <name evidence="1" type="ORF">VNO80_09165</name>
</gene>
<accession>A0AAN9N6B2</accession>
<proteinExistence type="predicted"/>
<comment type="caution">
    <text evidence="1">The sequence shown here is derived from an EMBL/GenBank/DDBJ whole genome shotgun (WGS) entry which is preliminary data.</text>
</comment>
<evidence type="ECO:0000313" key="1">
    <source>
        <dbReference type="EMBL" id="KAK7367156.1"/>
    </source>
</evidence>
<protein>
    <submittedName>
        <fullName evidence="1">Uncharacterized protein</fullName>
    </submittedName>
</protein>
<keyword evidence="2" id="KW-1185">Reference proteome</keyword>
<dbReference type="AlphaFoldDB" id="A0AAN9N6B2"/>
<evidence type="ECO:0000313" key="2">
    <source>
        <dbReference type="Proteomes" id="UP001374584"/>
    </source>
</evidence>
<reference evidence="1 2" key="1">
    <citation type="submission" date="2024-01" db="EMBL/GenBank/DDBJ databases">
        <title>The genomes of 5 underutilized Papilionoideae crops provide insights into root nodulation and disease resistanc.</title>
        <authorList>
            <person name="Jiang F."/>
        </authorList>
    </citation>
    <scope>NUCLEOTIDE SEQUENCE [LARGE SCALE GENOMIC DNA]</scope>
    <source>
        <strain evidence="1">JINMINGXINNONG_FW02</strain>
        <tissue evidence="1">Leaves</tissue>
    </source>
</reference>
<sequence>MNRLYSALSSHQRFSLGYRMQQVNYLQKSYGCFMSEEEESRKISFFLSLAQHISFSLIAAAAAKFLSRSGGT</sequence>
<name>A0AAN9N6B2_PHACN</name>
<dbReference type="EMBL" id="JAYMYR010000004">
    <property type="protein sequence ID" value="KAK7367156.1"/>
    <property type="molecule type" value="Genomic_DNA"/>
</dbReference>
<dbReference type="Proteomes" id="UP001374584">
    <property type="component" value="Unassembled WGS sequence"/>
</dbReference>